<dbReference type="SUPFAM" id="SSF47113">
    <property type="entry name" value="Histone-fold"/>
    <property type="match status" value="1"/>
</dbReference>
<evidence type="ECO:0000256" key="7">
    <source>
        <dbReference type="SAM" id="MobiDB-lite"/>
    </source>
</evidence>
<feature type="compositionally biased region" description="Low complexity" evidence="7">
    <location>
        <begin position="32"/>
        <end position="45"/>
    </location>
</feature>
<gene>
    <name evidence="9" type="ORF">BCR39DRAFT_547597</name>
</gene>
<comment type="subcellular location">
    <subcellularLocation>
        <location evidence="1">Nucleus</location>
    </subcellularLocation>
</comment>
<dbReference type="AlphaFoldDB" id="A0A1Y2ANV7"/>
<feature type="region of interest" description="Disordered" evidence="7">
    <location>
        <begin position="175"/>
        <end position="266"/>
    </location>
</feature>
<reference evidence="9 10" key="1">
    <citation type="submission" date="2016-07" db="EMBL/GenBank/DDBJ databases">
        <title>Pervasive Adenine N6-methylation of Active Genes in Fungi.</title>
        <authorList>
            <consortium name="DOE Joint Genome Institute"/>
            <person name="Mondo S.J."/>
            <person name="Dannebaum R.O."/>
            <person name="Kuo R.C."/>
            <person name="Labutti K."/>
            <person name="Haridas S."/>
            <person name="Kuo A."/>
            <person name="Salamov A."/>
            <person name="Ahrendt S.R."/>
            <person name="Lipzen A."/>
            <person name="Sullivan W."/>
            <person name="Andreopoulos W.B."/>
            <person name="Clum A."/>
            <person name="Lindquist E."/>
            <person name="Daum C."/>
            <person name="Ramamoorthy G.K."/>
            <person name="Gryganskyi A."/>
            <person name="Culley D."/>
            <person name="Magnuson J.K."/>
            <person name="James T.Y."/>
            <person name="O'Malley M.A."/>
            <person name="Stajich J.E."/>
            <person name="Spatafora J.W."/>
            <person name="Visel A."/>
            <person name="Grigoriev I.V."/>
        </authorList>
    </citation>
    <scope>NUCLEOTIDE SEQUENCE [LARGE SCALE GENOMIC DNA]</scope>
    <source>
        <strain evidence="9 10">68-887.2</strain>
    </source>
</reference>
<proteinExistence type="inferred from homology"/>
<evidence type="ECO:0000256" key="2">
    <source>
        <dbReference type="ARBA" id="ARBA00023015"/>
    </source>
</evidence>
<comment type="similarity">
    <text evidence="6">Belongs to the NFYC/HAP5 subunit family.</text>
</comment>
<evidence type="ECO:0000313" key="9">
    <source>
        <dbReference type="EMBL" id="ORY24231.1"/>
    </source>
</evidence>
<dbReference type="OrthoDB" id="1272441at2759"/>
<protein>
    <submittedName>
        <fullName evidence="9">Histone-fold-containing protein</fullName>
    </submittedName>
</protein>
<evidence type="ECO:0000313" key="10">
    <source>
        <dbReference type="Proteomes" id="UP000193986"/>
    </source>
</evidence>
<keyword evidence="3" id="KW-0238">DNA-binding</keyword>
<dbReference type="GO" id="GO:0046982">
    <property type="term" value="F:protein heterodimerization activity"/>
    <property type="evidence" value="ECO:0007669"/>
    <property type="project" value="InterPro"/>
</dbReference>
<comment type="caution">
    <text evidence="9">The sequence shown here is derived from an EMBL/GenBank/DDBJ whole genome shotgun (WGS) entry which is preliminary data.</text>
</comment>
<dbReference type="InParanoid" id="A0A1Y2ANV7"/>
<evidence type="ECO:0000256" key="5">
    <source>
        <dbReference type="ARBA" id="ARBA00023242"/>
    </source>
</evidence>
<feature type="compositionally biased region" description="Basic and acidic residues" evidence="7">
    <location>
        <begin position="189"/>
        <end position="204"/>
    </location>
</feature>
<dbReference type="CDD" id="cd22908">
    <property type="entry name" value="HFD_NFYC-like"/>
    <property type="match status" value="1"/>
</dbReference>
<dbReference type="Pfam" id="PF00808">
    <property type="entry name" value="CBFD_NFYB_HMF"/>
    <property type="match status" value="1"/>
</dbReference>
<dbReference type="PANTHER" id="PTHR10252:SF8">
    <property type="entry name" value="NUCLEAR TRANSCRIPTION FACTOR Y SUBUNIT GAMMA"/>
    <property type="match status" value="1"/>
</dbReference>
<evidence type="ECO:0000256" key="4">
    <source>
        <dbReference type="ARBA" id="ARBA00023163"/>
    </source>
</evidence>
<dbReference type="STRING" id="71784.A0A1Y2ANV7"/>
<dbReference type="Proteomes" id="UP000193986">
    <property type="component" value="Unassembled WGS sequence"/>
</dbReference>
<dbReference type="FunFam" id="1.10.20.10:FF:000006">
    <property type="entry name" value="Nuclear transcription factor Y subunit gamma"/>
    <property type="match status" value="1"/>
</dbReference>
<keyword evidence="2" id="KW-0805">Transcription regulation</keyword>
<dbReference type="GO" id="GO:0016602">
    <property type="term" value="C:CCAAT-binding factor complex"/>
    <property type="evidence" value="ECO:0007669"/>
    <property type="project" value="TreeGrafter"/>
</dbReference>
<dbReference type="GO" id="GO:0001228">
    <property type="term" value="F:DNA-binding transcription activator activity, RNA polymerase II-specific"/>
    <property type="evidence" value="ECO:0007669"/>
    <property type="project" value="TreeGrafter"/>
</dbReference>
<dbReference type="GO" id="GO:0000978">
    <property type="term" value="F:RNA polymerase II cis-regulatory region sequence-specific DNA binding"/>
    <property type="evidence" value="ECO:0007669"/>
    <property type="project" value="TreeGrafter"/>
</dbReference>
<evidence type="ECO:0000256" key="1">
    <source>
        <dbReference type="ARBA" id="ARBA00004123"/>
    </source>
</evidence>
<dbReference type="InterPro" id="IPR003958">
    <property type="entry name" value="CBFA_NFYB_domain"/>
</dbReference>
<keyword evidence="5" id="KW-0539">Nucleus</keyword>
<evidence type="ECO:0000256" key="3">
    <source>
        <dbReference type="ARBA" id="ARBA00023125"/>
    </source>
</evidence>
<name>A0A1Y2ANV7_9TREE</name>
<sequence>MDSNHYQSWQQPIPHIGSTSEARQASNSHAGPSTSTYPSPSTQSSAADVTSIPIAGGPLVEPHQDLNEFLESFWTRQMDVVEREDQDGRNAILPLARIKKVMKSDEDVRMISAEVPIMFSKACEIFISELTCRAWLVAESHKRRTLQKSDVAAAISISDMFDFLIDIVPRGEDGAAGAGGGGGTGGATSRDDAEDAHGTDHDGVDIVGNGESGGSVGGGGGVGGGGVGSGGVGDDGQGQSDGYGNDSADVQDQGEAMYSEYVQGDG</sequence>
<dbReference type="InterPro" id="IPR050568">
    <property type="entry name" value="Transcr_DNA_Rep_Reg"/>
</dbReference>
<feature type="region of interest" description="Disordered" evidence="7">
    <location>
        <begin position="1"/>
        <end position="48"/>
    </location>
</feature>
<evidence type="ECO:0000259" key="8">
    <source>
        <dbReference type="Pfam" id="PF00808"/>
    </source>
</evidence>
<dbReference type="InterPro" id="IPR009072">
    <property type="entry name" value="Histone-fold"/>
</dbReference>
<dbReference type="Gene3D" id="1.10.20.10">
    <property type="entry name" value="Histone, subunit A"/>
    <property type="match status" value="1"/>
</dbReference>
<keyword evidence="10" id="KW-1185">Reference proteome</keyword>
<dbReference type="EMBL" id="MCFC01000070">
    <property type="protein sequence ID" value="ORY24231.1"/>
    <property type="molecule type" value="Genomic_DNA"/>
</dbReference>
<feature type="compositionally biased region" description="Polar residues" evidence="7">
    <location>
        <begin position="1"/>
        <end position="31"/>
    </location>
</feature>
<evidence type="ECO:0000256" key="6">
    <source>
        <dbReference type="ARBA" id="ARBA00038129"/>
    </source>
</evidence>
<accession>A0A1Y2ANV7</accession>
<feature type="domain" description="Transcription factor CBF/NF-Y/archaeal histone" evidence="8">
    <location>
        <begin position="93"/>
        <end position="155"/>
    </location>
</feature>
<feature type="compositionally biased region" description="Gly residues" evidence="7">
    <location>
        <begin position="210"/>
        <end position="241"/>
    </location>
</feature>
<feature type="compositionally biased region" description="Gly residues" evidence="7">
    <location>
        <begin position="175"/>
        <end position="186"/>
    </location>
</feature>
<dbReference type="PANTHER" id="PTHR10252">
    <property type="entry name" value="HISTONE-LIKE TRANSCRIPTION FACTOR CCAAT-RELATED"/>
    <property type="match status" value="1"/>
</dbReference>
<organism evidence="9 10">
    <name type="scientific">Naematelia encephala</name>
    <dbReference type="NCBI Taxonomy" id="71784"/>
    <lineage>
        <taxon>Eukaryota</taxon>
        <taxon>Fungi</taxon>
        <taxon>Dikarya</taxon>
        <taxon>Basidiomycota</taxon>
        <taxon>Agaricomycotina</taxon>
        <taxon>Tremellomycetes</taxon>
        <taxon>Tremellales</taxon>
        <taxon>Naemateliaceae</taxon>
        <taxon>Naematelia</taxon>
    </lineage>
</organism>
<keyword evidence="4" id="KW-0804">Transcription</keyword>